<sequence>MHLSSCNYKILLKKIGPIPALSSCIRRLAKSASLPSRSMSSTVSVGAAASAKTAIESQLLKSTRLFVRHTEEFKLHLSLAYPQPLASGQQQQLQPHPFNFNRTKEEIASVTLARIQASINNHLESRMRSKLKRKQRRQQDKEPRDSSEQSDEQNNGANSELSSHPCYVRDLAILDSAGNPLDTNTALCGDAFCSGHTLSLNSGLITYQMLVDPCLILSCKLTSQLLSGFPLHCDLQLESCSECERIWELSSSLTKPNWTEFSRSRCPTLPVDSADCFVRLTAVPPDGGLQFQQTFGPVANALNSYVSTRHAFTPAVTASDTVRVVSYNLLANLYADSDYSRNQLFPWCDPNYLSMSYRKCLIFRELSGYNADLVALQEVDEPLFRSGGLAEFLEHECGLSGLSQMKLGQDGKPAQEGLALFYRTSRFDLAEDRSLPSLNQYLDSTESLAPLSSAVKANEKFLETWQARGQCAQVLILRCRDSPGRYLCACTTHLFWYPSANLVRLLQTHLVLHHLDQIKREYSARGDQLAIVLAGDFNSMPDRGPYWLTTRGHLAAEHADWFSPGREAMIDRQQLSHSLSLTAAYEPQPFTNYTGGFSGHLDHIFFDTELLKLQGTVPLPRLEDIHPLTALPNRCYPSDHLALIADLMWL</sequence>
<dbReference type="SUPFAM" id="SSF56219">
    <property type="entry name" value="DNase I-like"/>
    <property type="match status" value="1"/>
</dbReference>
<proteinExistence type="predicted"/>
<feature type="compositionally biased region" description="Polar residues" evidence="1">
    <location>
        <begin position="152"/>
        <end position="162"/>
    </location>
</feature>
<protein>
    <recommendedName>
        <fullName evidence="2">Endonuclease/exonuclease/phosphatase domain-containing protein</fullName>
    </recommendedName>
</protein>
<organism evidence="3 4">
    <name type="scientific">Macrostomum lignano</name>
    <dbReference type="NCBI Taxonomy" id="282301"/>
    <lineage>
        <taxon>Eukaryota</taxon>
        <taxon>Metazoa</taxon>
        <taxon>Spiralia</taxon>
        <taxon>Lophotrochozoa</taxon>
        <taxon>Platyhelminthes</taxon>
        <taxon>Rhabditophora</taxon>
        <taxon>Macrostomorpha</taxon>
        <taxon>Macrostomida</taxon>
        <taxon>Macrostomidae</taxon>
        <taxon>Macrostomum</taxon>
    </lineage>
</organism>
<evidence type="ECO:0000313" key="4">
    <source>
        <dbReference type="Proteomes" id="UP000215902"/>
    </source>
</evidence>
<dbReference type="GO" id="GO:0000288">
    <property type="term" value="P:nuclear-transcribed mRNA catabolic process, deadenylation-dependent decay"/>
    <property type="evidence" value="ECO:0007669"/>
    <property type="project" value="TreeGrafter"/>
</dbReference>
<evidence type="ECO:0000259" key="2">
    <source>
        <dbReference type="Pfam" id="PF03372"/>
    </source>
</evidence>
<feature type="compositionally biased region" description="Basic and acidic residues" evidence="1">
    <location>
        <begin position="137"/>
        <end position="147"/>
    </location>
</feature>
<dbReference type="Proteomes" id="UP000215902">
    <property type="component" value="Unassembled WGS sequence"/>
</dbReference>
<dbReference type="OrthoDB" id="412787at2759"/>
<dbReference type="PANTHER" id="PTHR12121:SF37">
    <property type="entry name" value="2',5'-PHOSPHODIESTERASE 12"/>
    <property type="match status" value="1"/>
</dbReference>
<keyword evidence="4" id="KW-1185">Reference proteome</keyword>
<evidence type="ECO:0000256" key="1">
    <source>
        <dbReference type="SAM" id="MobiDB-lite"/>
    </source>
</evidence>
<feature type="domain" description="Endonuclease/exonuclease/phosphatase" evidence="2">
    <location>
        <begin position="327"/>
        <end position="640"/>
    </location>
</feature>
<name>A0A267DRU7_9PLAT</name>
<dbReference type="InterPro" id="IPR036691">
    <property type="entry name" value="Endo/exonu/phosph_ase_sf"/>
</dbReference>
<dbReference type="GO" id="GO:0000175">
    <property type="term" value="F:3'-5'-RNA exonuclease activity"/>
    <property type="evidence" value="ECO:0007669"/>
    <property type="project" value="TreeGrafter"/>
</dbReference>
<evidence type="ECO:0000313" key="3">
    <source>
        <dbReference type="EMBL" id="PAA52011.1"/>
    </source>
</evidence>
<accession>A0A267DRU7</accession>
<reference evidence="3 4" key="1">
    <citation type="submission" date="2017-06" db="EMBL/GenBank/DDBJ databases">
        <title>A platform for efficient transgenesis in Macrostomum lignano, a flatworm model organism for stem cell research.</title>
        <authorList>
            <person name="Berezikov E."/>
        </authorList>
    </citation>
    <scope>NUCLEOTIDE SEQUENCE [LARGE SCALE GENOMIC DNA]</scope>
    <source>
        <strain evidence="3">DV1</strain>
        <tissue evidence="3">Whole organism</tissue>
    </source>
</reference>
<feature type="region of interest" description="Disordered" evidence="1">
    <location>
        <begin position="123"/>
        <end position="162"/>
    </location>
</feature>
<dbReference type="Pfam" id="PF03372">
    <property type="entry name" value="Exo_endo_phos"/>
    <property type="match status" value="1"/>
</dbReference>
<dbReference type="InterPro" id="IPR005135">
    <property type="entry name" value="Endo/exonuclease/phosphatase"/>
</dbReference>
<dbReference type="STRING" id="282301.A0A267DRU7"/>
<gene>
    <name evidence="3" type="ORF">BOX15_Mlig033655g1</name>
</gene>
<dbReference type="AlphaFoldDB" id="A0A267DRU7"/>
<dbReference type="EMBL" id="NIVC01003317">
    <property type="protein sequence ID" value="PAA52011.1"/>
    <property type="molecule type" value="Genomic_DNA"/>
</dbReference>
<dbReference type="InterPro" id="IPR050410">
    <property type="entry name" value="CCR4/nocturin_mRNA_transcr"/>
</dbReference>
<dbReference type="GO" id="GO:0005739">
    <property type="term" value="C:mitochondrion"/>
    <property type="evidence" value="ECO:0007669"/>
    <property type="project" value="TreeGrafter"/>
</dbReference>
<comment type="caution">
    <text evidence="3">The sequence shown here is derived from an EMBL/GenBank/DDBJ whole genome shotgun (WGS) entry which is preliminary data.</text>
</comment>
<dbReference type="Gene3D" id="3.60.10.10">
    <property type="entry name" value="Endonuclease/exonuclease/phosphatase"/>
    <property type="match status" value="1"/>
</dbReference>
<dbReference type="PANTHER" id="PTHR12121">
    <property type="entry name" value="CARBON CATABOLITE REPRESSOR PROTEIN 4"/>
    <property type="match status" value="1"/>
</dbReference>